<keyword evidence="4" id="KW-0325">Glycoprotein</keyword>
<gene>
    <name evidence="6" type="ORF">ZIOFF_053613</name>
</gene>
<dbReference type="Gene3D" id="3.40.50.1110">
    <property type="entry name" value="SGNH hydrolase"/>
    <property type="match status" value="1"/>
</dbReference>
<dbReference type="EMBL" id="JACMSC010000015">
    <property type="protein sequence ID" value="KAG6485084.1"/>
    <property type="molecule type" value="Genomic_DNA"/>
</dbReference>
<keyword evidence="3" id="KW-0378">Hydrolase</keyword>
<protein>
    <submittedName>
        <fullName evidence="6">Uncharacterized protein</fullName>
    </submittedName>
</protein>
<dbReference type="Pfam" id="PF00657">
    <property type="entry name" value="Lipase_GDSL"/>
    <property type="match status" value="1"/>
</dbReference>
<evidence type="ECO:0000313" key="7">
    <source>
        <dbReference type="Proteomes" id="UP000734854"/>
    </source>
</evidence>
<evidence type="ECO:0000313" key="6">
    <source>
        <dbReference type="EMBL" id="KAG6485084.1"/>
    </source>
</evidence>
<dbReference type="PANTHER" id="PTHR22835">
    <property type="entry name" value="ZINC FINGER FYVE DOMAIN CONTAINING PROTEIN"/>
    <property type="match status" value="1"/>
</dbReference>
<dbReference type="CDD" id="cd01837">
    <property type="entry name" value="SGNH_plant_lipase_like"/>
    <property type="match status" value="1"/>
</dbReference>
<dbReference type="Proteomes" id="UP000734854">
    <property type="component" value="Unassembled WGS sequence"/>
</dbReference>
<accession>A0A8J5F891</accession>
<organism evidence="6 7">
    <name type="scientific">Zingiber officinale</name>
    <name type="common">Ginger</name>
    <name type="synonym">Amomum zingiber</name>
    <dbReference type="NCBI Taxonomy" id="94328"/>
    <lineage>
        <taxon>Eukaryota</taxon>
        <taxon>Viridiplantae</taxon>
        <taxon>Streptophyta</taxon>
        <taxon>Embryophyta</taxon>
        <taxon>Tracheophyta</taxon>
        <taxon>Spermatophyta</taxon>
        <taxon>Magnoliopsida</taxon>
        <taxon>Liliopsida</taxon>
        <taxon>Zingiberales</taxon>
        <taxon>Zingiberaceae</taxon>
        <taxon>Zingiber</taxon>
    </lineage>
</organism>
<proteinExistence type="inferred from homology"/>
<dbReference type="GO" id="GO:0016788">
    <property type="term" value="F:hydrolase activity, acting on ester bonds"/>
    <property type="evidence" value="ECO:0007669"/>
    <property type="project" value="InterPro"/>
</dbReference>
<keyword evidence="7" id="KW-1185">Reference proteome</keyword>
<comment type="caution">
    <text evidence="6">The sequence shown here is derived from an EMBL/GenBank/DDBJ whole genome shotgun (WGS) entry which is preliminary data.</text>
</comment>
<dbReference type="InterPro" id="IPR035669">
    <property type="entry name" value="SGNH_plant_lipase-like"/>
</dbReference>
<dbReference type="PANTHER" id="PTHR22835:SF663">
    <property type="entry name" value="LIPASE-LIKE"/>
    <property type="match status" value="1"/>
</dbReference>
<feature type="chain" id="PRO_5035171462" evidence="5">
    <location>
        <begin position="26"/>
        <end position="374"/>
    </location>
</feature>
<evidence type="ECO:0000256" key="1">
    <source>
        <dbReference type="ARBA" id="ARBA00008668"/>
    </source>
</evidence>
<evidence type="ECO:0000256" key="3">
    <source>
        <dbReference type="ARBA" id="ARBA00022801"/>
    </source>
</evidence>
<evidence type="ECO:0000256" key="2">
    <source>
        <dbReference type="ARBA" id="ARBA00022729"/>
    </source>
</evidence>
<dbReference type="SUPFAM" id="SSF52266">
    <property type="entry name" value="SGNH hydrolase"/>
    <property type="match status" value="1"/>
</dbReference>
<sequence>MAPLDTHAICLLVFLFLVISHHVTSCYTAIFSFGDSLADTGNSVAIDGHSANDAATKLPYGETYFGRPTGRFSDGRLIIDFIAQAMGLPFVRPYLAGGSEEEFRHGVNFAVAGATAMNNSFFRKQGIDVTWTAYSLDVQIEWFKQLLHSNPSISGEIGGNDYNHPFFQHEPFDKIRKLVPSVIEAISSAITALVKLGAKNLVVPGNFPIGCVPLYLRQFQSKNAEDYDQKTGCIKWLNEFSVYHNRLLQDELDHLNGVYHNATITYADYYKAAMRIFDSPKQFGFTTPLTGCCRGCGESLCEDPSRYVSWDGLHLTEAAYKTIADGLLQGPARVPSLNQTCSVRQQSSASANSLKFFTSIDSSRWFDVWNVRES</sequence>
<name>A0A8J5F891_ZINOF</name>
<keyword evidence="2 5" id="KW-0732">Signal</keyword>
<evidence type="ECO:0000256" key="5">
    <source>
        <dbReference type="SAM" id="SignalP"/>
    </source>
</evidence>
<dbReference type="InterPro" id="IPR036514">
    <property type="entry name" value="SGNH_hydro_sf"/>
</dbReference>
<feature type="signal peptide" evidence="5">
    <location>
        <begin position="1"/>
        <end position="25"/>
    </location>
</feature>
<evidence type="ECO:0000256" key="4">
    <source>
        <dbReference type="ARBA" id="ARBA00023180"/>
    </source>
</evidence>
<reference evidence="6 7" key="1">
    <citation type="submission" date="2020-08" db="EMBL/GenBank/DDBJ databases">
        <title>Plant Genome Project.</title>
        <authorList>
            <person name="Zhang R.-G."/>
        </authorList>
    </citation>
    <scope>NUCLEOTIDE SEQUENCE [LARGE SCALE GENOMIC DNA]</scope>
    <source>
        <tissue evidence="6">Rhizome</tissue>
    </source>
</reference>
<dbReference type="AlphaFoldDB" id="A0A8J5F891"/>
<comment type="similarity">
    <text evidence="1">Belongs to the 'GDSL' lipolytic enzyme family.</text>
</comment>
<dbReference type="InterPro" id="IPR001087">
    <property type="entry name" value="GDSL"/>
</dbReference>